<reference evidence="5" key="1">
    <citation type="journal article" date="2014" name="Int. J. Syst. Evol. Microbiol.">
        <title>Complete genome sequence of Corynebacterium casei LMG S-19264T (=DSM 44701T), isolated from a smear-ripened cheese.</title>
        <authorList>
            <consortium name="US DOE Joint Genome Institute (JGI-PGF)"/>
            <person name="Walter F."/>
            <person name="Albersmeier A."/>
            <person name="Kalinowski J."/>
            <person name="Ruckert C."/>
        </authorList>
    </citation>
    <scope>NUCLEOTIDE SEQUENCE</scope>
    <source>
        <strain evidence="5">CGMCC 1.15388</strain>
    </source>
</reference>
<sequence>MTASVKTGAISIRGVGKRYSEDAPWAMRGFDLEAAPGELVAIVGASGCGKSTVLRMVSGFEGPTEGEISLDGAPIKAPGPDRGFVFQDYGLFPWLTVAENVEFGPKQAGLGRAARRERVQEYLELVGLTRVRASYPHQLSGGMQQRVAIARVLANKPTVMLMDEPFGALDALTREQMQADLADIRRRVGTTVLFVTHSIEEAVQLADRVVIMTGGMSHGVPGHIRRIVDIELGEERDPTSTAFTDLERAISEEVHAKL</sequence>
<dbReference type="SMART" id="SM00382">
    <property type="entry name" value="AAA"/>
    <property type="match status" value="1"/>
</dbReference>
<dbReference type="PROSITE" id="PS50893">
    <property type="entry name" value="ABC_TRANSPORTER_2"/>
    <property type="match status" value="1"/>
</dbReference>
<protein>
    <submittedName>
        <fullName evidence="5">Nitrate ABC transporter ATP-binding protein</fullName>
    </submittedName>
</protein>
<evidence type="ECO:0000256" key="3">
    <source>
        <dbReference type="ARBA" id="ARBA00022840"/>
    </source>
</evidence>
<dbReference type="InterPro" id="IPR050093">
    <property type="entry name" value="ABC_SmlMolc_Importer"/>
</dbReference>
<gene>
    <name evidence="5" type="ORF">GCM10011401_04800</name>
</gene>
<dbReference type="InterPro" id="IPR003439">
    <property type="entry name" value="ABC_transporter-like_ATP-bd"/>
</dbReference>
<accession>A0A917AMD0</accession>
<evidence type="ECO:0000256" key="1">
    <source>
        <dbReference type="ARBA" id="ARBA00022448"/>
    </source>
</evidence>
<reference evidence="5" key="2">
    <citation type="submission" date="2020-09" db="EMBL/GenBank/DDBJ databases">
        <authorList>
            <person name="Sun Q."/>
            <person name="Zhou Y."/>
        </authorList>
    </citation>
    <scope>NUCLEOTIDE SEQUENCE</scope>
    <source>
        <strain evidence="5">CGMCC 1.15388</strain>
    </source>
</reference>
<dbReference type="Gene3D" id="3.40.50.300">
    <property type="entry name" value="P-loop containing nucleotide triphosphate hydrolases"/>
    <property type="match status" value="1"/>
</dbReference>
<organism evidence="5 6">
    <name type="scientific">Nesterenkonia cremea</name>
    <dbReference type="NCBI Taxonomy" id="1882340"/>
    <lineage>
        <taxon>Bacteria</taxon>
        <taxon>Bacillati</taxon>
        <taxon>Actinomycetota</taxon>
        <taxon>Actinomycetes</taxon>
        <taxon>Micrococcales</taxon>
        <taxon>Micrococcaceae</taxon>
        <taxon>Nesterenkonia</taxon>
    </lineage>
</organism>
<keyword evidence="2" id="KW-0547">Nucleotide-binding</keyword>
<evidence type="ECO:0000256" key="2">
    <source>
        <dbReference type="ARBA" id="ARBA00022741"/>
    </source>
</evidence>
<feature type="domain" description="ABC transporter" evidence="4">
    <location>
        <begin position="10"/>
        <end position="239"/>
    </location>
</feature>
<keyword evidence="6" id="KW-1185">Reference proteome</keyword>
<evidence type="ECO:0000313" key="5">
    <source>
        <dbReference type="EMBL" id="GGE60945.1"/>
    </source>
</evidence>
<name>A0A917AMD0_9MICC</name>
<proteinExistence type="predicted"/>
<dbReference type="EMBL" id="BMIS01000002">
    <property type="protein sequence ID" value="GGE60945.1"/>
    <property type="molecule type" value="Genomic_DNA"/>
</dbReference>
<comment type="caution">
    <text evidence="5">The sequence shown here is derived from an EMBL/GenBank/DDBJ whole genome shotgun (WGS) entry which is preliminary data.</text>
</comment>
<dbReference type="InterPro" id="IPR027417">
    <property type="entry name" value="P-loop_NTPase"/>
</dbReference>
<dbReference type="SUPFAM" id="SSF52540">
    <property type="entry name" value="P-loop containing nucleoside triphosphate hydrolases"/>
    <property type="match status" value="1"/>
</dbReference>
<dbReference type="Pfam" id="PF00005">
    <property type="entry name" value="ABC_tran"/>
    <property type="match status" value="1"/>
</dbReference>
<evidence type="ECO:0000259" key="4">
    <source>
        <dbReference type="PROSITE" id="PS50893"/>
    </source>
</evidence>
<dbReference type="PROSITE" id="PS00211">
    <property type="entry name" value="ABC_TRANSPORTER_1"/>
    <property type="match status" value="1"/>
</dbReference>
<dbReference type="Proteomes" id="UP000633136">
    <property type="component" value="Unassembled WGS sequence"/>
</dbReference>
<keyword evidence="1" id="KW-0813">Transport</keyword>
<dbReference type="PANTHER" id="PTHR42781:SF8">
    <property type="entry name" value="BICARBONATE TRANSPORT ATP-BINDING PROTEIN CMPC"/>
    <property type="match status" value="1"/>
</dbReference>
<dbReference type="CDD" id="cd03293">
    <property type="entry name" value="ABC_NrtD_SsuB_transporters"/>
    <property type="match status" value="1"/>
</dbReference>
<dbReference type="RefSeq" id="WP_188682542.1">
    <property type="nucleotide sequence ID" value="NZ_BMIS01000002.1"/>
</dbReference>
<dbReference type="GO" id="GO:0016887">
    <property type="term" value="F:ATP hydrolysis activity"/>
    <property type="evidence" value="ECO:0007669"/>
    <property type="project" value="InterPro"/>
</dbReference>
<evidence type="ECO:0000313" key="6">
    <source>
        <dbReference type="Proteomes" id="UP000633136"/>
    </source>
</evidence>
<dbReference type="InterPro" id="IPR017871">
    <property type="entry name" value="ABC_transporter-like_CS"/>
</dbReference>
<dbReference type="GO" id="GO:0005524">
    <property type="term" value="F:ATP binding"/>
    <property type="evidence" value="ECO:0007669"/>
    <property type="project" value="UniProtKB-KW"/>
</dbReference>
<keyword evidence="3 5" id="KW-0067">ATP-binding</keyword>
<dbReference type="AlphaFoldDB" id="A0A917AMD0"/>
<dbReference type="InterPro" id="IPR003593">
    <property type="entry name" value="AAA+_ATPase"/>
</dbReference>
<dbReference type="PANTHER" id="PTHR42781">
    <property type="entry name" value="SPERMIDINE/PUTRESCINE IMPORT ATP-BINDING PROTEIN POTA"/>
    <property type="match status" value="1"/>
</dbReference>